<reference evidence="2 3" key="1">
    <citation type="submission" date="2020-03" db="EMBL/GenBank/DDBJ databases">
        <title>Whole genome shotgun sequence of Phytohabitans suffuscus NBRC 105367.</title>
        <authorList>
            <person name="Komaki H."/>
            <person name="Tamura T."/>
        </authorList>
    </citation>
    <scope>NUCLEOTIDE SEQUENCE [LARGE SCALE GENOMIC DNA]</scope>
    <source>
        <strain evidence="2 3">NBRC 105367</strain>
    </source>
</reference>
<reference evidence="2 3" key="2">
    <citation type="submission" date="2020-03" db="EMBL/GenBank/DDBJ databases">
        <authorList>
            <person name="Ichikawa N."/>
            <person name="Kimura A."/>
            <person name="Kitahashi Y."/>
            <person name="Uohara A."/>
        </authorList>
    </citation>
    <scope>NUCLEOTIDE SEQUENCE [LARGE SCALE GENOMIC DNA]</scope>
    <source>
        <strain evidence="2 3">NBRC 105367</strain>
    </source>
</reference>
<organism evidence="2 3">
    <name type="scientific">Phytohabitans suffuscus</name>
    <dbReference type="NCBI Taxonomy" id="624315"/>
    <lineage>
        <taxon>Bacteria</taxon>
        <taxon>Bacillati</taxon>
        <taxon>Actinomycetota</taxon>
        <taxon>Actinomycetes</taxon>
        <taxon>Micromonosporales</taxon>
        <taxon>Micromonosporaceae</taxon>
    </lineage>
</organism>
<dbReference type="KEGG" id="psuu:Psuf_056580"/>
<evidence type="ECO:0000256" key="1">
    <source>
        <dbReference type="SAM" id="MobiDB-lite"/>
    </source>
</evidence>
<proteinExistence type="predicted"/>
<keyword evidence="3" id="KW-1185">Reference proteome</keyword>
<protein>
    <submittedName>
        <fullName evidence="2">Uncharacterized protein</fullName>
    </submittedName>
</protein>
<name>A0A6F8YQ86_9ACTN</name>
<sequence>MGLHVGVDPVLDGGRAGGRGGGAECHEGGGGGQQDRYWTCSCKCKEQHVAHGKGAITVNASCCRQMGKDPAVPGQPG</sequence>
<feature type="region of interest" description="Disordered" evidence="1">
    <location>
        <begin position="1"/>
        <end position="34"/>
    </location>
</feature>
<dbReference type="AlphaFoldDB" id="A0A6F8YQ86"/>
<evidence type="ECO:0000313" key="2">
    <source>
        <dbReference type="EMBL" id="BCB88345.1"/>
    </source>
</evidence>
<gene>
    <name evidence="2" type="ORF">Psuf_056580</name>
</gene>
<accession>A0A6F8YQ86</accession>
<dbReference type="Proteomes" id="UP000503011">
    <property type="component" value="Chromosome"/>
</dbReference>
<evidence type="ECO:0000313" key="3">
    <source>
        <dbReference type="Proteomes" id="UP000503011"/>
    </source>
</evidence>
<dbReference type="EMBL" id="AP022871">
    <property type="protein sequence ID" value="BCB88345.1"/>
    <property type="molecule type" value="Genomic_DNA"/>
</dbReference>
<feature type="compositionally biased region" description="Gly residues" evidence="1">
    <location>
        <begin position="14"/>
        <end position="33"/>
    </location>
</feature>